<evidence type="ECO:0000313" key="2">
    <source>
        <dbReference type="EMBL" id="KAK7250883.1"/>
    </source>
</evidence>
<reference evidence="2 3" key="1">
    <citation type="submission" date="2024-01" db="EMBL/GenBank/DDBJ databases">
        <title>The genomes of 5 underutilized Papilionoideae crops provide insights into root nodulation and disease resistanc.</title>
        <authorList>
            <person name="Yuan L."/>
        </authorList>
    </citation>
    <scope>NUCLEOTIDE SEQUENCE [LARGE SCALE GENOMIC DNA]</scope>
    <source>
        <strain evidence="2">ZHUSHIDOU_FW_LH</strain>
        <tissue evidence="2">Leaf</tissue>
    </source>
</reference>
<organism evidence="2 3">
    <name type="scientific">Crotalaria pallida</name>
    <name type="common">Smooth rattlebox</name>
    <name type="synonym">Crotalaria striata</name>
    <dbReference type="NCBI Taxonomy" id="3830"/>
    <lineage>
        <taxon>Eukaryota</taxon>
        <taxon>Viridiplantae</taxon>
        <taxon>Streptophyta</taxon>
        <taxon>Embryophyta</taxon>
        <taxon>Tracheophyta</taxon>
        <taxon>Spermatophyta</taxon>
        <taxon>Magnoliopsida</taxon>
        <taxon>eudicotyledons</taxon>
        <taxon>Gunneridae</taxon>
        <taxon>Pentapetalae</taxon>
        <taxon>rosids</taxon>
        <taxon>fabids</taxon>
        <taxon>Fabales</taxon>
        <taxon>Fabaceae</taxon>
        <taxon>Papilionoideae</taxon>
        <taxon>50 kb inversion clade</taxon>
        <taxon>genistoids sensu lato</taxon>
        <taxon>core genistoids</taxon>
        <taxon>Crotalarieae</taxon>
        <taxon>Crotalaria</taxon>
    </lineage>
</organism>
<feature type="compositionally biased region" description="Polar residues" evidence="1">
    <location>
        <begin position="75"/>
        <end position="84"/>
    </location>
</feature>
<protein>
    <submittedName>
        <fullName evidence="2">Uncharacterized protein</fullName>
    </submittedName>
</protein>
<feature type="compositionally biased region" description="Polar residues" evidence="1">
    <location>
        <begin position="125"/>
        <end position="154"/>
    </location>
</feature>
<feature type="compositionally biased region" description="Basic and acidic residues" evidence="1">
    <location>
        <begin position="23"/>
        <end position="32"/>
    </location>
</feature>
<gene>
    <name evidence="2" type="ORF">RIF29_33625</name>
</gene>
<proteinExistence type="predicted"/>
<name>A0AAN9HU60_CROPI</name>
<sequence length="190" mass="20706">MARKRGRPPKTPSSSAKKSHGKQSVEKEDHAWVDLNTSDEEALEDIDNLSPKKAMALLRNLDVLRERMKNKIPNEGTNTESLNPLETEEVNAGLQAKKGAKASDEDKRQPSANDEEAVEAVVEESNNGCARDSQSNDTVVGDSFNTSEYKQETPNAVPRSVAAVADRSSQAEEDVVIGASEENDKNDEQA</sequence>
<dbReference type="EMBL" id="JAYWIO010000007">
    <property type="protein sequence ID" value="KAK7250883.1"/>
    <property type="molecule type" value="Genomic_DNA"/>
</dbReference>
<evidence type="ECO:0000256" key="1">
    <source>
        <dbReference type="SAM" id="MobiDB-lite"/>
    </source>
</evidence>
<evidence type="ECO:0000313" key="3">
    <source>
        <dbReference type="Proteomes" id="UP001372338"/>
    </source>
</evidence>
<keyword evidence="3" id="KW-1185">Reference proteome</keyword>
<dbReference type="Proteomes" id="UP001372338">
    <property type="component" value="Unassembled WGS sequence"/>
</dbReference>
<dbReference type="AlphaFoldDB" id="A0AAN9HU60"/>
<feature type="compositionally biased region" description="Acidic residues" evidence="1">
    <location>
        <begin position="113"/>
        <end position="122"/>
    </location>
</feature>
<accession>A0AAN9HU60</accession>
<feature type="region of interest" description="Disordered" evidence="1">
    <location>
        <begin position="1"/>
        <end position="33"/>
    </location>
</feature>
<feature type="region of interest" description="Disordered" evidence="1">
    <location>
        <begin position="70"/>
        <end position="190"/>
    </location>
</feature>
<comment type="caution">
    <text evidence="2">The sequence shown here is derived from an EMBL/GenBank/DDBJ whole genome shotgun (WGS) entry which is preliminary data.</text>
</comment>